<organism evidence="1 2">
    <name type="scientific">Cylicocyclus nassatus</name>
    <name type="common">Nematode worm</name>
    <dbReference type="NCBI Taxonomy" id="53992"/>
    <lineage>
        <taxon>Eukaryota</taxon>
        <taxon>Metazoa</taxon>
        <taxon>Ecdysozoa</taxon>
        <taxon>Nematoda</taxon>
        <taxon>Chromadorea</taxon>
        <taxon>Rhabditida</taxon>
        <taxon>Rhabditina</taxon>
        <taxon>Rhabditomorpha</taxon>
        <taxon>Strongyloidea</taxon>
        <taxon>Strongylidae</taxon>
        <taxon>Cylicocyclus</taxon>
    </lineage>
</organism>
<proteinExistence type="predicted"/>
<reference evidence="1" key="1">
    <citation type="submission" date="2023-07" db="EMBL/GenBank/DDBJ databases">
        <authorList>
            <consortium name="CYATHOMIX"/>
        </authorList>
    </citation>
    <scope>NUCLEOTIDE SEQUENCE</scope>
    <source>
        <strain evidence="1">N/A</strain>
    </source>
</reference>
<keyword evidence="2" id="KW-1185">Reference proteome</keyword>
<dbReference type="AlphaFoldDB" id="A0AA36GMR8"/>
<dbReference type="EMBL" id="CATQJL010000112">
    <property type="protein sequence ID" value="CAJ0594896.1"/>
    <property type="molecule type" value="Genomic_DNA"/>
</dbReference>
<evidence type="ECO:0000313" key="1">
    <source>
        <dbReference type="EMBL" id="CAJ0594896.1"/>
    </source>
</evidence>
<dbReference type="Proteomes" id="UP001176961">
    <property type="component" value="Unassembled WGS sequence"/>
</dbReference>
<accession>A0AA36GMR8</accession>
<name>A0AA36GMR8_CYLNA</name>
<gene>
    <name evidence="1" type="ORF">CYNAS_LOCUS6879</name>
</gene>
<evidence type="ECO:0000313" key="2">
    <source>
        <dbReference type="Proteomes" id="UP001176961"/>
    </source>
</evidence>
<comment type="caution">
    <text evidence="1">The sequence shown here is derived from an EMBL/GenBank/DDBJ whole genome shotgun (WGS) entry which is preliminary data.</text>
</comment>
<protein>
    <submittedName>
        <fullName evidence="1">Uncharacterized protein</fullName>
    </submittedName>
</protein>
<sequence>MSEIPSTVYSALSFILSPEADVGAPLSTALLALRIAIDQLNKKQDLLERNGTYEPYQMAHGDNYASFGQTLQQLPVPVGLQQANVRR</sequence>